<keyword evidence="1" id="KW-0472">Membrane</keyword>
<name>A0A1G9D7K1_9FIRM</name>
<feature type="transmembrane region" description="Helical" evidence="1">
    <location>
        <begin position="10"/>
        <end position="28"/>
    </location>
</feature>
<sequence>MINCIKKYKAIAIIGGVIIIALSSWYYLNNRRIQQEPDRADLVLNKTFFKSVEI</sequence>
<keyword evidence="3" id="KW-1185">Reference proteome</keyword>
<dbReference type="EMBL" id="FNFP01000002">
    <property type="protein sequence ID" value="SDK59878.1"/>
    <property type="molecule type" value="Genomic_DNA"/>
</dbReference>
<protein>
    <submittedName>
        <fullName evidence="2">Uncharacterized protein</fullName>
    </submittedName>
</protein>
<reference evidence="2 3" key="1">
    <citation type="submission" date="2016-10" db="EMBL/GenBank/DDBJ databases">
        <authorList>
            <person name="de Groot N.N."/>
        </authorList>
    </citation>
    <scope>NUCLEOTIDE SEQUENCE [LARGE SCALE GENOMIC DNA]</scope>
    <source>
        <strain evidence="2 3">DSM 18346</strain>
    </source>
</reference>
<evidence type="ECO:0000256" key="1">
    <source>
        <dbReference type="SAM" id="Phobius"/>
    </source>
</evidence>
<dbReference type="AlphaFoldDB" id="A0A1G9D7K1"/>
<gene>
    <name evidence="2" type="ORF">SAMN05660472_01668</name>
</gene>
<evidence type="ECO:0000313" key="2">
    <source>
        <dbReference type="EMBL" id="SDK59878.1"/>
    </source>
</evidence>
<dbReference type="Proteomes" id="UP000198718">
    <property type="component" value="Unassembled WGS sequence"/>
</dbReference>
<evidence type="ECO:0000313" key="3">
    <source>
        <dbReference type="Proteomes" id="UP000198718"/>
    </source>
</evidence>
<keyword evidence="1" id="KW-0812">Transmembrane</keyword>
<dbReference type="RefSeq" id="WP_176762105.1">
    <property type="nucleotide sequence ID" value="NZ_FNFP01000002.1"/>
</dbReference>
<accession>A0A1G9D7K1</accession>
<dbReference type="STRING" id="393762.SAMN05660472_01668"/>
<organism evidence="2 3">
    <name type="scientific">Natronincola ferrireducens</name>
    <dbReference type="NCBI Taxonomy" id="393762"/>
    <lineage>
        <taxon>Bacteria</taxon>
        <taxon>Bacillati</taxon>
        <taxon>Bacillota</taxon>
        <taxon>Clostridia</taxon>
        <taxon>Peptostreptococcales</taxon>
        <taxon>Natronincolaceae</taxon>
        <taxon>Natronincola</taxon>
    </lineage>
</organism>
<keyword evidence="1" id="KW-1133">Transmembrane helix</keyword>
<proteinExistence type="predicted"/>